<gene>
    <name evidence="3" type="ORF">NTJ_03600</name>
</gene>
<dbReference type="PANTHER" id="PTHR10188">
    <property type="entry name" value="L-ASPARAGINASE"/>
    <property type="match status" value="1"/>
</dbReference>
<organism evidence="3 4">
    <name type="scientific">Nesidiocoris tenuis</name>
    <dbReference type="NCBI Taxonomy" id="355587"/>
    <lineage>
        <taxon>Eukaryota</taxon>
        <taxon>Metazoa</taxon>
        <taxon>Ecdysozoa</taxon>
        <taxon>Arthropoda</taxon>
        <taxon>Hexapoda</taxon>
        <taxon>Insecta</taxon>
        <taxon>Pterygota</taxon>
        <taxon>Neoptera</taxon>
        <taxon>Paraneoptera</taxon>
        <taxon>Hemiptera</taxon>
        <taxon>Heteroptera</taxon>
        <taxon>Panheteroptera</taxon>
        <taxon>Cimicomorpha</taxon>
        <taxon>Miridae</taxon>
        <taxon>Dicyphina</taxon>
        <taxon>Nesidiocoris</taxon>
    </lineage>
</organism>
<evidence type="ECO:0000313" key="3">
    <source>
        <dbReference type="EMBL" id="BES90792.1"/>
    </source>
</evidence>
<dbReference type="EMBL" id="AP028910">
    <property type="protein sequence ID" value="BES90792.1"/>
    <property type="molecule type" value="Genomic_DNA"/>
</dbReference>
<evidence type="ECO:0000256" key="2">
    <source>
        <dbReference type="SAM" id="SignalP"/>
    </source>
</evidence>
<feature type="signal peptide" evidence="2">
    <location>
        <begin position="1"/>
        <end position="18"/>
    </location>
</feature>
<evidence type="ECO:0000313" key="4">
    <source>
        <dbReference type="Proteomes" id="UP001307889"/>
    </source>
</evidence>
<dbReference type="InterPro" id="IPR029055">
    <property type="entry name" value="Ntn_hydrolases_N"/>
</dbReference>
<evidence type="ECO:0000256" key="1">
    <source>
        <dbReference type="ARBA" id="ARBA00010872"/>
    </source>
</evidence>
<comment type="similarity">
    <text evidence="1">Belongs to the Ntn-hydrolase family.</text>
</comment>
<reference evidence="3 4" key="1">
    <citation type="submission" date="2023-09" db="EMBL/GenBank/DDBJ databases">
        <title>Nesidiocoris tenuis whole genome shotgun sequence.</title>
        <authorList>
            <person name="Shibata T."/>
            <person name="Shimoda M."/>
            <person name="Kobayashi T."/>
            <person name="Uehara T."/>
        </authorList>
    </citation>
    <scope>NUCLEOTIDE SEQUENCE [LARGE SCALE GENOMIC DNA]</scope>
    <source>
        <strain evidence="3 4">Japan</strain>
    </source>
</reference>
<feature type="chain" id="PRO_5047159628" evidence="2">
    <location>
        <begin position="19"/>
        <end position="346"/>
    </location>
</feature>
<dbReference type="Gene3D" id="3.60.20.30">
    <property type="entry name" value="(Glycosyl)asparaginase"/>
    <property type="match status" value="1"/>
</dbReference>
<accession>A0ABN7AET8</accession>
<dbReference type="Pfam" id="PF01112">
    <property type="entry name" value="Asparaginase_2"/>
    <property type="match status" value="1"/>
</dbReference>
<name>A0ABN7AET8_9HEMI</name>
<dbReference type="InterPro" id="IPR000246">
    <property type="entry name" value="Peptidase_T2"/>
</dbReference>
<dbReference type="PANTHER" id="PTHR10188:SF6">
    <property type="entry name" value="N(4)-(BETA-N-ACETYLGLUCOSAMINYL)-L-ASPARAGINASE"/>
    <property type="match status" value="1"/>
</dbReference>
<proteinExistence type="inferred from homology"/>
<dbReference type="Proteomes" id="UP001307889">
    <property type="component" value="Chromosome 2"/>
</dbReference>
<sequence>MELFSLFVLLMTSGLSVSQNVISNSVENKKKIPVVINTWAFSTATKAAWEALNSGKSALDALEIGCSTCEDEQCDGTVGYGGSPDENGETTLDALVINGDTMEMGSVAGLRRIKNAASVARKVMEHTGHSILAGDLATAFAKQMGFREESLSTNHSTEMWQKWKESQCQPNFWKSCTPDPNKSCGPYTPLTVPQHAAPMLPRNFGRFNHDTISMIIVDSNGSVVAGTSSNGAKFKIPGRIGDAPLPGAGAYADTTVGAAVATGDGDVMMRFLPSSTIVEMMRNGAHPQDAVNKLIKRISKYYPSFSGALIAATKDGEYGAACHGISTFPFSVAYKGSVQVLTVKCI</sequence>
<dbReference type="CDD" id="cd04513">
    <property type="entry name" value="Glycosylasparaginase"/>
    <property type="match status" value="1"/>
</dbReference>
<protein>
    <submittedName>
        <fullName evidence="3">Aspartylglucosaminidase</fullName>
    </submittedName>
</protein>
<keyword evidence="2" id="KW-0732">Signal</keyword>
<dbReference type="SUPFAM" id="SSF56235">
    <property type="entry name" value="N-terminal nucleophile aminohydrolases (Ntn hydrolases)"/>
    <property type="match status" value="1"/>
</dbReference>
<keyword evidence="4" id="KW-1185">Reference proteome</keyword>